<dbReference type="PROSITE" id="PS00211">
    <property type="entry name" value="ABC_TRANSPORTER_1"/>
    <property type="match status" value="1"/>
</dbReference>
<keyword evidence="3" id="KW-0547">Nucleotide-binding</keyword>
<evidence type="ECO:0000256" key="4">
    <source>
        <dbReference type="ARBA" id="ARBA00022840"/>
    </source>
</evidence>
<evidence type="ECO:0000256" key="2">
    <source>
        <dbReference type="ARBA" id="ARBA00022448"/>
    </source>
</evidence>
<dbReference type="InterPro" id="IPR025302">
    <property type="entry name" value="DrrA1/2-like_C"/>
</dbReference>
<dbReference type="PANTHER" id="PTHR43335:SF4">
    <property type="entry name" value="ABC TRANSPORTER, ATP-BINDING PROTEIN"/>
    <property type="match status" value="1"/>
</dbReference>
<dbReference type="SMART" id="SM00382">
    <property type="entry name" value="AAA"/>
    <property type="match status" value="1"/>
</dbReference>
<accession>A0A7Y5ZZA8</accession>
<evidence type="ECO:0000313" key="7">
    <source>
        <dbReference type="Proteomes" id="UP000565724"/>
    </source>
</evidence>
<keyword evidence="2" id="KW-0813">Transport</keyword>
<organism evidence="6 7">
    <name type="scientific">Cellulomonas humilata</name>
    <dbReference type="NCBI Taxonomy" id="144055"/>
    <lineage>
        <taxon>Bacteria</taxon>
        <taxon>Bacillati</taxon>
        <taxon>Actinomycetota</taxon>
        <taxon>Actinomycetes</taxon>
        <taxon>Micrococcales</taxon>
        <taxon>Cellulomonadaceae</taxon>
        <taxon>Cellulomonas</taxon>
    </lineage>
</organism>
<dbReference type="InterPro" id="IPR027417">
    <property type="entry name" value="P-loop_NTPase"/>
</dbReference>
<feature type="domain" description="ABC transporter" evidence="5">
    <location>
        <begin position="4"/>
        <end position="231"/>
    </location>
</feature>
<comment type="similarity">
    <text evidence="1">Belongs to the ABC transporter superfamily.</text>
</comment>
<dbReference type="InterPro" id="IPR017871">
    <property type="entry name" value="ABC_transporter-like_CS"/>
</dbReference>
<dbReference type="Proteomes" id="UP000565724">
    <property type="component" value="Unassembled WGS sequence"/>
</dbReference>
<keyword evidence="4 6" id="KW-0067">ATP-binding</keyword>
<keyword evidence="7" id="KW-1185">Reference proteome</keyword>
<dbReference type="GO" id="GO:0016887">
    <property type="term" value="F:ATP hydrolysis activity"/>
    <property type="evidence" value="ECO:0007669"/>
    <property type="project" value="InterPro"/>
</dbReference>
<dbReference type="InterPro" id="IPR003439">
    <property type="entry name" value="ABC_transporter-like_ATP-bd"/>
</dbReference>
<dbReference type="EMBL" id="JABMCI010000040">
    <property type="protein sequence ID" value="NUU16005.1"/>
    <property type="molecule type" value="Genomic_DNA"/>
</dbReference>
<sequence length="311" mass="33487">MSALVMESLNKSYGDLRALRDLSMEVRAGEIVGFVGSNGAGKSTAMRIVLGVLGADSGEVRWDGKPVDLAVRRRIGYMPEERGLYPRMKVSDQLVYLARLHGLSTASAKAAMEQWTEVLGIAERRGDEILKLSLGNQQRVQLAAALVHSPDILVLDEPFSGLDPVAVDVMSGVLRDQAAAGVPVLFSSHQLELVEALCDRVGIIKTGSLVAFGGIEELRRTDDRRWLVDGPPAGSWLSAVPSARLVSHEGSRSVVEVRGQADDGVDQELLRAALAAGAVHEFSLLRPSLTELYRHVVSTDSVVTERETVSA</sequence>
<name>A0A7Y5ZZA8_9CELL</name>
<proteinExistence type="inferred from homology"/>
<dbReference type="AlphaFoldDB" id="A0A7Y5ZZA8"/>
<dbReference type="PANTHER" id="PTHR43335">
    <property type="entry name" value="ABC TRANSPORTER, ATP-BINDING PROTEIN"/>
    <property type="match status" value="1"/>
</dbReference>
<dbReference type="Pfam" id="PF13732">
    <property type="entry name" value="DrrA1-3_C"/>
    <property type="match status" value="1"/>
</dbReference>
<protein>
    <submittedName>
        <fullName evidence="6">ATP-binding cassette domain-containing protein</fullName>
    </submittedName>
</protein>
<dbReference type="SUPFAM" id="SSF52540">
    <property type="entry name" value="P-loop containing nucleoside triphosphate hydrolases"/>
    <property type="match status" value="1"/>
</dbReference>
<evidence type="ECO:0000256" key="1">
    <source>
        <dbReference type="ARBA" id="ARBA00005417"/>
    </source>
</evidence>
<gene>
    <name evidence="6" type="ORF">HP550_01910</name>
</gene>
<dbReference type="InterPro" id="IPR003593">
    <property type="entry name" value="AAA+_ATPase"/>
</dbReference>
<dbReference type="Gene3D" id="3.40.50.300">
    <property type="entry name" value="P-loop containing nucleotide triphosphate hydrolases"/>
    <property type="match status" value="1"/>
</dbReference>
<dbReference type="PROSITE" id="PS50893">
    <property type="entry name" value="ABC_TRANSPORTER_2"/>
    <property type="match status" value="1"/>
</dbReference>
<reference evidence="6 7" key="1">
    <citation type="submission" date="2020-05" db="EMBL/GenBank/DDBJ databases">
        <title>Genome Sequencing of Type Strains.</title>
        <authorList>
            <person name="Lemaire J.F."/>
            <person name="Inderbitzin P."/>
            <person name="Gregorio O.A."/>
            <person name="Collins S.B."/>
            <person name="Wespe N."/>
            <person name="Knight-Connoni V."/>
        </authorList>
    </citation>
    <scope>NUCLEOTIDE SEQUENCE [LARGE SCALE GENOMIC DNA]</scope>
    <source>
        <strain evidence="6 7">ATCC 25174</strain>
    </source>
</reference>
<dbReference type="RefSeq" id="WP_175345908.1">
    <property type="nucleotide sequence ID" value="NZ_JABMCI010000040.1"/>
</dbReference>
<evidence type="ECO:0000256" key="3">
    <source>
        <dbReference type="ARBA" id="ARBA00022741"/>
    </source>
</evidence>
<evidence type="ECO:0000259" key="5">
    <source>
        <dbReference type="PROSITE" id="PS50893"/>
    </source>
</evidence>
<dbReference type="GO" id="GO:0005524">
    <property type="term" value="F:ATP binding"/>
    <property type="evidence" value="ECO:0007669"/>
    <property type="project" value="UniProtKB-KW"/>
</dbReference>
<evidence type="ECO:0000313" key="6">
    <source>
        <dbReference type="EMBL" id="NUU16005.1"/>
    </source>
</evidence>
<comment type="caution">
    <text evidence="6">The sequence shown here is derived from an EMBL/GenBank/DDBJ whole genome shotgun (WGS) entry which is preliminary data.</text>
</comment>
<dbReference type="Pfam" id="PF00005">
    <property type="entry name" value="ABC_tran"/>
    <property type="match status" value="1"/>
</dbReference>